<organism evidence="8 9">
    <name type="scientific">Dongia mobilis</name>
    <dbReference type="NCBI Taxonomy" id="578943"/>
    <lineage>
        <taxon>Bacteria</taxon>
        <taxon>Pseudomonadati</taxon>
        <taxon>Pseudomonadota</taxon>
        <taxon>Alphaproteobacteria</taxon>
        <taxon>Rhodospirillales</taxon>
        <taxon>Dongiaceae</taxon>
        <taxon>Dongia</taxon>
    </lineage>
</organism>
<dbReference type="SUPFAM" id="SSF50156">
    <property type="entry name" value="PDZ domain-like"/>
    <property type="match status" value="1"/>
</dbReference>
<keyword evidence="4 5" id="KW-0720">Serine protease</keyword>
<keyword evidence="2 5" id="KW-0645">Protease</keyword>
<dbReference type="Gene3D" id="2.30.42.10">
    <property type="match status" value="1"/>
</dbReference>
<dbReference type="InterPro" id="IPR005151">
    <property type="entry name" value="Tail-specific_protease"/>
</dbReference>
<dbReference type="CDD" id="cd06782">
    <property type="entry name" value="cpPDZ_CPP-like"/>
    <property type="match status" value="1"/>
</dbReference>
<dbReference type="Pfam" id="PF17820">
    <property type="entry name" value="PDZ_6"/>
    <property type="match status" value="1"/>
</dbReference>
<dbReference type="InterPro" id="IPR029045">
    <property type="entry name" value="ClpP/crotonase-like_dom_sf"/>
</dbReference>
<feature type="chain" id="PRO_5020610075" evidence="6">
    <location>
        <begin position="36"/>
        <end position="542"/>
    </location>
</feature>
<dbReference type="NCBIfam" id="TIGR00225">
    <property type="entry name" value="prc"/>
    <property type="match status" value="1"/>
</dbReference>
<keyword evidence="9" id="KW-1185">Reference proteome</keyword>
<dbReference type="Gene3D" id="3.30.750.44">
    <property type="match status" value="1"/>
</dbReference>
<accession>A0A4V3DEE0</accession>
<dbReference type="InterPro" id="IPR041489">
    <property type="entry name" value="PDZ_6"/>
</dbReference>
<comment type="similarity">
    <text evidence="1 5">Belongs to the peptidase S41A family.</text>
</comment>
<evidence type="ECO:0000313" key="9">
    <source>
        <dbReference type="Proteomes" id="UP000295783"/>
    </source>
</evidence>
<keyword evidence="3 5" id="KW-0378">Hydrolase</keyword>
<dbReference type="GO" id="GO:0030288">
    <property type="term" value="C:outer membrane-bounded periplasmic space"/>
    <property type="evidence" value="ECO:0007669"/>
    <property type="project" value="TreeGrafter"/>
</dbReference>
<dbReference type="Pfam" id="PF03572">
    <property type="entry name" value="Peptidase_S41"/>
    <property type="match status" value="1"/>
</dbReference>
<dbReference type="RefSeq" id="WP_166645209.1">
    <property type="nucleotide sequence ID" value="NZ_SNYW01000011.1"/>
</dbReference>
<dbReference type="GO" id="GO:0006508">
    <property type="term" value="P:proteolysis"/>
    <property type="evidence" value="ECO:0007669"/>
    <property type="project" value="UniProtKB-KW"/>
</dbReference>
<dbReference type="GO" id="GO:0004175">
    <property type="term" value="F:endopeptidase activity"/>
    <property type="evidence" value="ECO:0007669"/>
    <property type="project" value="TreeGrafter"/>
</dbReference>
<dbReference type="SMART" id="SM00228">
    <property type="entry name" value="PDZ"/>
    <property type="match status" value="1"/>
</dbReference>
<dbReference type="PANTHER" id="PTHR32060:SF30">
    <property type="entry name" value="CARBOXY-TERMINAL PROCESSING PROTEASE CTPA"/>
    <property type="match status" value="1"/>
</dbReference>
<evidence type="ECO:0000259" key="7">
    <source>
        <dbReference type="PROSITE" id="PS50106"/>
    </source>
</evidence>
<name>A0A4V3DEE0_9PROT</name>
<evidence type="ECO:0000256" key="1">
    <source>
        <dbReference type="ARBA" id="ARBA00009179"/>
    </source>
</evidence>
<dbReference type="InterPro" id="IPR036034">
    <property type="entry name" value="PDZ_sf"/>
</dbReference>
<dbReference type="Proteomes" id="UP000295783">
    <property type="component" value="Unassembled WGS sequence"/>
</dbReference>
<sequence length="542" mass="57924">MNAQVKSQAVAGRARRRALLPLALMPLLLGLAACAGTSGGAPVAGDAALDRDMMVSGLGDINSIYINKPRLDELTLAGMQQLSSLDPAIRVEGDKDDIKLFREGRLLDAERIADGEDAGAKEWGRAAAELLGEARRNSQAVSDAGSERIYEAVFTGIIGKLDGFSRYSGASAAKEERAARDGFGGIGVRISVEDDQVRITAVMHYTPAERMGLRRDDIILEINGDSVEGLTQIDVVNLLRGEVDSRVSLLVAREGRDDSFEVSVKRAHVVPETVSYRREGNIAYFRVFSFNSETANTLKREIKDAKIEIGKKLKGIVLDLRGNPGGLVPQSVAVANLFLEEGRIVSIHGRHPDSHQYFEASEGDVAEGKPIAVLIDGNSASAAEIVAAALQDNGRAVVIGSNSYGKGTVQNIKTLPNQGEIKLTWARFHAPSGYTLHHLGVLPTVCTSGKVSAEKLLAELKSGQVPQVPTLRRNSAKPDDTAALDALRRLCPARRAEDPVDLELALRLLDQPSVYASAVGLAQPPAAAQLDDAAEAQLPFVP</sequence>
<dbReference type="EMBL" id="SNYW01000011">
    <property type="protein sequence ID" value="TDQ80581.1"/>
    <property type="molecule type" value="Genomic_DNA"/>
</dbReference>
<dbReference type="PANTHER" id="PTHR32060">
    <property type="entry name" value="TAIL-SPECIFIC PROTEASE"/>
    <property type="match status" value="1"/>
</dbReference>
<comment type="caution">
    <text evidence="8">The sequence shown here is derived from an EMBL/GenBank/DDBJ whole genome shotgun (WGS) entry which is preliminary data.</text>
</comment>
<dbReference type="SUPFAM" id="SSF52096">
    <property type="entry name" value="ClpP/crotonase"/>
    <property type="match status" value="1"/>
</dbReference>
<dbReference type="AlphaFoldDB" id="A0A4V3DEE0"/>
<dbReference type="CDD" id="cd07560">
    <property type="entry name" value="Peptidase_S41_CPP"/>
    <property type="match status" value="1"/>
</dbReference>
<proteinExistence type="inferred from homology"/>
<evidence type="ECO:0000256" key="4">
    <source>
        <dbReference type="ARBA" id="ARBA00022825"/>
    </source>
</evidence>
<protein>
    <submittedName>
        <fullName evidence="8">Carboxyl-terminal processing protease</fullName>
    </submittedName>
</protein>
<evidence type="ECO:0000256" key="3">
    <source>
        <dbReference type="ARBA" id="ARBA00022801"/>
    </source>
</evidence>
<dbReference type="Gene3D" id="3.90.226.10">
    <property type="entry name" value="2-enoyl-CoA Hydratase, Chain A, domain 1"/>
    <property type="match status" value="1"/>
</dbReference>
<keyword evidence="6" id="KW-0732">Signal</keyword>
<dbReference type="PROSITE" id="PS50106">
    <property type="entry name" value="PDZ"/>
    <property type="match status" value="1"/>
</dbReference>
<evidence type="ECO:0000256" key="6">
    <source>
        <dbReference type="SAM" id="SignalP"/>
    </source>
</evidence>
<evidence type="ECO:0000256" key="2">
    <source>
        <dbReference type="ARBA" id="ARBA00022670"/>
    </source>
</evidence>
<dbReference type="SMART" id="SM00245">
    <property type="entry name" value="TSPc"/>
    <property type="match status" value="1"/>
</dbReference>
<dbReference type="GO" id="GO:0007165">
    <property type="term" value="P:signal transduction"/>
    <property type="evidence" value="ECO:0007669"/>
    <property type="project" value="TreeGrafter"/>
</dbReference>
<dbReference type="GO" id="GO:0008236">
    <property type="term" value="F:serine-type peptidase activity"/>
    <property type="evidence" value="ECO:0007669"/>
    <property type="project" value="UniProtKB-KW"/>
</dbReference>
<dbReference type="InterPro" id="IPR004447">
    <property type="entry name" value="Peptidase_S41A"/>
</dbReference>
<reference evidence="8 9" key="1">
    <citation type="submission" date="2019-03" db="EMBL/GenBank/DDBJ databases">
        <title>Genomic Encyclopedia of Type Strains, Phase III (KMG-III): the genomes of soil and plant-associated and newly described type strains.</title>
        <authorList>
            <person name="Whitman W."/>
        </authorList>
    </citation>
    <scope>NUCLEOTIDE SEQUENCE [LARGE SCALE GENOMIC DNA]</scope>
    <source>
        <strain evidence="8 9">CGMCC 1.7660</strain>
    </source>
</reference>
<gene>
    <name evidence="8" type="ORF">A8950_3116</name>
</gene>
<dbReference type="InterPro" id="IPR001478">
    <property type="entry name" value="PDZ"/>
</dbReference>
<feature type="signal peptide" evidence="6">
    <location>
        <begin position="1"/>
        <end position="35"/>
    </location>
</feature>
<evidence type="ECO:0000256" key="5">
    <source>
        <dbReference type="RuleBase" id="RU004404"/>
    </source>
</evidence>
<dbReference type="PROSITE" id="PS51257">
    <property type="entry name" value="PROKAR_LIPOPROTEIN"/>
    <property type="match status" value="1"/>
</dbReference>
<evidence type="ECO:0000313" key="8">
    <source>
        <dbReference type="EMBL" id="TDQ80581.1"/>
    </source>
</evidence>
<feature type="domain" description="PDZ" evidence="7">
    <location>
        <begin position="172"/>
        <end position="240"/>
    </location>
</feature>